<name>A0A9Q0JZH8_9MAGN</name>
<gene>
    <name evidence="4" type="ORF">NE237_024757</name>
</gene>
<dbReference type="InterPro" id="IPR027443">
    <property type="entry name" value="IPNS-like_sf"/>
</dbReference>
<proteinExistence type="predicted"/>
<accession>A0A9Q0JZH8</accession>
<evidence type="ECO:0000256" key="1">
    <source>
        <dbReference type="ARBA" id="ARBA00022723"/>
    </source>
</evidence>
<protein>
    <recommendedName>
        <fullName evidence="3">Non-haem dioxygenase N-terminal domain-containing protein</fullName>
    </recommendedName>
</protein>
<reference evidence="4" key="1">
    <citation type="journal article" date="2023" name="Plant J.">
        <title>The genome of the king protea, Protea cynaroides.</title>
        <authorList>
            <person name="Chang J."/>
            <person name="Duong T.A."/>
            <person name="Schoeman C."/>
            <person name="Ma X."/>
            <person name="Roodt D."/>
            <person name="Barker N."/>
            <person name="Li Z."/>
            <person name="Van de Peer Y."/>
            <person name="Mizrachi E."/>
        </authorList>
    </citation>
    <scope>NUCLEOTIDE SEQUENCE</scope>
    <source>
        <tissue evidence="4">Young leaves</tissue>
    </source>
</reference>
<keyword evidence="1" id="KW-0479">Metal-binding</keyword>
<dbReference type="EMBL" id="JAMYWD010000010">
    <property type="protein sequence ID" value="KAJ4957646.1"/>
    <property type="molecule type" value="Genomic_DNA"/>
</dbReference>
<dbReference type="AlphaFoldDB" id="A0A9Q0JZH8"/>
<evidence type="ECO:0000313" key="4">
    <source>
        <dbReference type="EMBL" id="KAJ4957646.1"/>
    </source>
</evidence>
<dbReference type="Proteomes" id="UP001141806">
    <property type="component" value="Unassembled WGS sequence"/>
</dbReference>
<evidence type="ECO:0000259" key="3">
    <source>
        <dbReference type="Pfam" id="PF14226"/>
    </source>
</evidence>
<dbReference type="InterPro" id="IPR026992">
    <property type="entry name" value="DIOX_N"/>
</dbReference>
<dbReference type="Pfam" id="PF14226">
    <property type="entry name" value="DIOX_N"/>
    <property type="match status" value="1"/>
</dbReference>
<dbReference type="Gene3D" id="2.60.120.330">
    <property type="entry name" value="B-lactam Antibiotic, Isopenicillin N Synthase, Chain"/>
    <property type="match status" value="1"/>
</dbReference>
<comment type="caution">
    <text evidence="4">The sequence shown here is derived from an EMBL/GenBank/DDBJ whole genome shotgun (WGS) entry which is preliminary data.</text>
</comment>
<evidence type="ECO:0000256" key="2">
    <source>
        <dbReference type="ARBA" id="ARBA00023004"/>
    </source>
</evidence>
<keyword evidence="2" id="KW-0408">Iron</keyword>
<dbReference type="SUPFAM" id="SSF51197">
    <property type="entry name" value="Clavaminate synthase-like"/>
    <property type="match status" value="1"/>
</dbReference>
<sequence>MTFWEQFVVRHRFDGVYDGEEEVEKGSVFSVLGPTLSGDLLSPCYELDNQGYEWASFHSRLARFKNHNLNGGNSVVFFFHSYFFSRVPIILNLDGERGGDYGKSEGGGGSRPFDREIFPAWAKDVDQCLKKYEGACKDWGFFQVINHGVPTICSRGLRQQQRSSSICLWKRSAR</sequence>
<organism evidence="4 5">
    <name type="scientific">Protea cynaroides</name>
    <dbReference type="NCBI Taxonomy" id="273540"/>
    <lineage>
        <taxon>Eukaryota</taxon>
        <taxon>Viridiplantae</taxon>
        <taxon>Streptophyta</taxon>
        <taxon>Embryophyta</taxon>
        <taxon>Tracheophyta</taxon>
        <taxon>Spermatophyta</taxon>
        <taxon>Magnoliopsida</taxon>
        <taxon>Proteales</taxon>
        <taxon>Proteaceae</taxon>
        <taxon>Protea</taxon>
    </lineage>
</organism>
<keyword evidence="5" id="KW-1185">Reference proteome</keyword>
<dbReference type="GO" id="GO:0046872">
    <property type="term" value="F:metal ion binding"/>
    <property type="evidence" value="ECO:0007669"/>
    <property type="project" value="UniProtKB-KW"/>
</dbReference>
<evidence type="ECO:0000313" key="5">
    <source>
        <dbReference type="Proteomes" id="UP001141806"/>
    </source>
</evidence>
<feature type="domain" description="Non-haem dioxygenase N-terminal" evidence="3">
    <location>
        <begin position="123"/>
        <end position="151"/>
    </location>
</feature>